<keyword evidence="9" id="KW-0378">Hydrolase</keyword>
<dbReference type="SMART" id="SM00474">
    <property type="entry name" value="35EXOc"/>
    <property type="match status" value="1"/>
</dbReference>
<dbReference type="PROSITE" id="PS00447">
    <property type="entry name" value="DNA_POLYMERASE_A"/>
    <property type="match status" value="1"/>
</dbReference>
<dbReference type="NCBIfam" id="NF004397">
    <property type="entry name" value="PRK05755.1"/>
    <property type="match status" value="1"/>
</dbReference>
<dbReference type="Pfam" id="PF01367">
    <property type="entry name" value="5_3_exonuc"/>
    <property type="match status" value="1"/>
</dbReference>
<dbReference type="Pfam" id="PF22619">
    <property type="entry name" value="DNA_polI_exo1"/>
    <property type="match status" value="1"/>
</dbReference>
<dbReference type="GO" id="GO:0003677">
    <property type="term" value="F:DNA binding"/>
    <property type="evidence" value="ECO:0007669"/>
    <property type="project" value="UniProtKB-UniRule"/>
</dbReference>
<evidence type="ECO:0000256" key="3">
    <source>
        <dbReference type="ARBA" id="ARBA00020311"/>
    </source>
</evidence>
<dbReference type="InterPro" id="IPR054690">
    <property type="entry name" value="DNA_polI_exonuclease"/>
</dbReference>
<organism evidence="16 17">
    <name type="scientific">Capsulimonas corticalis</name>
    <dbReference type="NCBI Taxonomy" id="2219043"/>
    <lineage>
        <taxon>Bacteria</taxon>
        <taxon>Bacillati</taxon>
        <taxon>Armatimonadota</taxon>
        <taxon>Armatimonadia</taxon>
        <taxon>Capsulimonadales</taxon>
        <taxon>Capsulimonadaceae</taxon>
        <taxon>Capsulimonas</taxon>
    </lineage>
</organism>
<evidence type="ECO:0000256" key="10">
    <source>
        <dbReference type="ARBA" id="ARBA00022839"/>
    </source>
</evidence>
<dbReference type="PANTHER" id="PTHR10133:SF27">
    <property type="entry name" value="DNA POLYMERASE NU"/>
    <property type="match status" value="1"/>
</dbReference>
<accession>A0A402D121</accession>
<evidence type="ECO:0000256" key="15">
    <source>
        <dbReference type="RuleBase" id="RU004460"/>
    </source>
</evidence>
<dbReference type="InterPro" id="IPR002298">
    <property type="entry name" value="DNA_polymerase_A"/>
</dbReference>
<evidence type="ECO:0000256" key="6">
    <source>
        <dbReference type="ARBA" id="ARBA00022705"/>
    </source>
</evidence>
<dbReference type="InterPro" id="IPR020045">
    <property type="entry name" value="DNA_polI_H3TH"/>
</dbReference>
<dbReference type="SUPFAM" id="SSF47807">
    <property type="entry name" value="5' to 3' exonuclease, C-terminal subdomain"/>
    <property type="match status" value="1"/>
</dbReference>
<dbReference type="InterPro" id="IPR018320">
    <property type="entry name" value="DNA_polymerase_1"/>
</dbReference>
<dbReference type="Gene3D" id="3.40.50.1010">
    <property type="entry name" value="5'-nuclease"/>
    <property type="match status" value="1"/>
</dbReference>
<evidence type="ECO:0000256" key="8">
    <source>
        <dbReference type="ARBA" id="ARBA00022763"/>
    </source>
</evidence>
<dbReference type="Gene3D" id="1.20.1060.10">
    <property type="entry name" value="Taq DNA Polymerase, Chain T, domain 4"/>
    <property type="match status" value="1"/>
</dbReference>
<evidence type="ECO:0000256" key="13">
    <source>
        <dbReference type="ARBA" id="ARBA00023204"/>
    </source>
</evidence>
<dbReference type="SMART" id="SM00279">
    <property type="entry name" value="HhH2"/>
    <property type="match status" value="1"/>
</dbReference>
<keyword evidence="17" id="KW-1185">Reference proteome</keyword>
<dbReference type="KEGG" id="ccot:CCAX7_37400"/>
<dbReference type="Gene3D" id="1.10.150.20">
    <property type="entry name" value="5' to 3' exonuclease, C-terminal subdomain"/>
    <property type="match status" value="2"/>
</dbReference>
<protein>
    <recommendedName>
        <fullName evidence="3 15">DNA polymerase I</fullName>
        <ecNumber evidence="2 15">2.7.7.7</ecNumber>
    </recommendedName>
</protein>
<dbReference type="Gene3D" id="3.30.420.10">
    <property type="entry name" value="Ribonuclease H-like superfamily/Ribonuclease H"/>
    <property type="match status" value="1"/>
</dbReference>
<keyword evidence="4 15" id="KW-0808">Transferase</keyword>
<dbReference type="PANTHER" id="PTHR10133">
    <property type="entry name" value="DNA POLYMERASE I"/>
    <property type="match status" value="1"/>
</dbReference>
<dbReference type="Pfam" id="PF00476">
    <property type="entry name" value="DNA_pol_A"/>
    <property type="match status" value="1"/>
</dbReference>
<dbReference type="EC" id="2.7.7.7" evidence="2 15"/>
<dbReference type="InterPro" id="IPR036279">
    <property type="entry name" value="5-3_exonuclease_C_sf"/>
</dbReference>
<dbReference type="InterPro" id="IPR043502">
    <property type="entry name" value="DNA/RNA_pol_sf"/>
</dbReference>
<dbReference type="SUPFAM" id="SSF53098">
    <property type="entry name" value="Ribonuclease H-like"/>
    <property type="match status" value="1"/>
</dbReference>
<name>A0A402D121_9BACT</name>
<gene>
    <name evidence="16" type="primary">polA_2</name>
    <name evidence="15" type="synonym">polA</name>
    <name evidence="16" type="ORF">CCAX7_37400</name>
</gene>
<dbReference type="SUPFAM" id="SSF56672">
    <property type="entry name" value="DNA/RNA polymerases"/>
    <property type="match status" value="1"/>
</dbReference>
<dbReference type="InterPro" id="IPR012337">
    <property type="entry name" value="RNaseH-like_sf"/>
</dbReference>
<dbReference type="SUPFAM" id="SSF88723">
    <property type="entry name" value="PIN domain-like"/>
    <property type="match status" value="1"/>
</dbReference>
<keyword evidence="12 15" id="KW-0238">DNA-binding</keyword>
<comment type="catalytic activity">
    <reaction evidence="14 15">
        <text>DNA(n) + a 2'-deoxyribonucleoside 5'-triphosphate = DNA(n+1) + diphosphate</text>
        <dbReference type="Rhea" id="RHEA:22508"/>
        <dbReference type="Rhea" id="RHEA-COMP:17339"/>
        <dbReference type="Rhea" id="RHEA-COMP:17340"/>
        <dbReference type="ChEBI" id="CHEBI:33019"/>
        <dbReference type="ChEBI" id="CHEBI:61560"/>
        <dbReference type="ChEBI" id="CHEBI:173112"/>
        <dbReference type="EC" id="2.7.7.7"/>
    </reaction>
</comment>
<keyword evidence="5 15" id="KW-0548">Nucleotidyltransferase</keyword>
<evidence type="ECO:0000256" key="5">
    <source>
        <dbReference type="ARBA" id="ARBA00022695"/>
    </source>
</evidence>
<evidence type="ECO:0000256" key="12">
    <source>
        <dbReference type="ARBA" id="ARBA00023125"/>
    </source>
</evidence>
<dbReference type="InterPro" id="IPR001098">
    <property type="entry name" value="DNA-dir_DNA_pol_A_palm_dom"/>
</dbReference>
<dbReference type="FunFam" id="1.10.150.20:FF:000003">
    <property type="entry name" value="DNA polymerase I"/>
    <property type="match status" value="1"/>
</dbReference>
<keyword evidence="11 15" id="KW-0239">DNA-directed DNA polymerase</keyword>
<dbReference type="GO" id="GO:0008408">
    <property type="term" value="F:3'-5' exonuclease activity"/>
    <property type="evidence" value="ECO:0007669"/>
    <property type="project" value="InterPro"/>
</dbReference>
<keyword evidence="6 15" id="KW-0235">DNA replication</keyword>
<dbReference type="GO" id="GO:0003887">
    <property type="term" value="F:DNA-directed DNA polymerase activity"/>
    <property type="evidence" value="ECO:0007669"/>
    <property type="project" value="UniProtKB-UniRule"/>
</dbReference>
<dbReference type="Proteomes" id="UP000287394">
    <property type="component" value="Chromosome"/>
</dbReference>
<dbReference type="SMART" id="SM00482">
    <property type="entry name" value="POLAc"/>
    <property type="match status" value="1"/>
</dbReference>
<keyword evidence="10" id="KW-0269">Exonuclease</keyword>
<dbReference type="FunCoup" id="A0A402D121">
    <property type="interactions" value="292"/>
</dbReference>
<dbReference type="PRINTS" id="PR00868">
    <property type="entry name" value="DNAPOLI"/>
</dbReference>
<evidence type="ECO:0000313" key="16">
    <source>
        <dbReference type="EMBL" id="BDI31689.1"/>
    </source>
</evidence>
<keyword evidence="13 15" id="KW-0234">DNA repair</keyword>
<dbReference type="EMBL" id="AP025739">
    <property type="protein sequence ID" value="BDI31689.1"/>
    <property type="molecule type" value="Genomic_DNA"/>
</dbReference>
<dbReference type="InterPro" id="IPR008918">
    <property type="entry name" value="HhH2"/>
</dbReference>
<sequence>MFRRVGLQHCGYNLHMPKLVILDANSLLYRGFFAMRYLSTSDRTPTNAVFAFVMMLLTILEREKPDAIFAAFDHPTPTFRHKELASYKAQRKPIPDDLKPQRQPARDAAAAFNVPVIEVEGVEADDAVGTLAEIAKNEGFEVLIVTGDGDALQLVDDEQGPVKVMMMVKGVTDTVIYDEKAVRDRYGLDPSQIPDLKGIKGDASDNLPGVPGIGEKGASKLLGQYKTLEELIYHVDELPVKQRDALIAHTDGALLCKRLATILRDVPLGDIDLNDNYQETGPDFAAVRALFEKLEFHTLLRRLPGLEAAQRAKGGAAPPAALTTPVTRSQIEHSVPTNAAAIDAMLARFTAANAPVGIQLHFTPAKATLMDASLKGVGLAIDGAGAYVDWSNVSPALKAYLEDASKPKTVHDLKFAAGVLGRNGVELRGVTFDTHVAAYLLNAGRAGYPLRELAADFAGTELLFDEDDPESSVADEAAAIAALREPLMARLESDGLAQLLFDIELPLAVVLARIERTGVTVDGDILKEASKRLAELMAGLEAEIYAIAGEEFAIGSTKKLQEILFDKLKLPAGKKNKTGYSTGAEVLDDLAAKGHEIASKIVAWRELSKLKSTYADALPALINPETGKVHTSLNQTATSTGRLSSSNPNLQNIPIRTEVGREIRKAFIASPGCVLVSADYSQIELRLFAHMTHDPGLVQAFAADDDIHSRTARLIFKIPEGQPVTSDQRRQAKTINFAVIYGASAFRVSAELGVSQAVASELIKTYLASYPGVREYLEKILDDARAKGFVHTMLGRRRYVPEVNSTNYQFRQAAEREAANMPVQGTSADIIKLAMLKVDKALTDQKLAAKMVLQVHDELLFECPESEVRTLAALVKEGMESAFPLDVPLRVEAKSGRNWWEVTPLEDLDEVEFSPQS</sequence>
<dbReference type="FunFam" id="1.20.1060.10:FF:000001">
    <property type="entry name" value="DNA polymerase I"/>
    <property type="match status" value="1"/>
</dbReference>
<evidence type="ECO:0000256" key="14">
    <source>
        <dbReference type="ARBA" id="ARBA00049244"/>
    </source>
</evidence>
<dbReference type="InterPro" id="IPR029060">
    <property type="entry name" value="PIN-like_dom_sf"/>
</dbReference>
<dbReference type="GO" id="GO:0006302">
    <property type="term" value="P:double-strand break repair"/>
    <property type="evidence" value="ECO:0007669"/>
    <property type="project" value="TreeGrafter"/>
</dbReference>
<dbReference type="InterPro" id="IPR002562">
    <property type="entry name" value="3'-5'_exonuclease_dom"/>
</dbReference>
<dbReference type="InterPro" id="IPR036397">
    <property type="entry name" value="RNaseH_sf"/>
</dbReference>
<dbReference type="CDD" id="cd09898">
    <property type="entry name" value="H3TH_53EXO"/>
    <property type="match status" value="1"/>
</dbReference>
<evidence type="ECO:0000256" key="9">
    <source>
        <dbReference type="ARBA" id="ARBA00022801"/>
    </source>
</evidence>
<dbReference type="CDD" id="cd09859">
    <property type="entry name" value="PIN_53EXO"/>
    <property type="match status" value="1"/>
</dbReference>
<proteinExistence type="inferred from homology"/>
<dbReference type="InterPro" id="IPR019760">
    <property type="entry name" value="DNA-dir_DNA_pol_A_CS"/>
</dbReference>
<comment type="similarity">
    <text evidence="1 15">Belongs to the DNA polymerase type-A family.</text>
</comment>
<evidence type="ECO:0000256" key="7">
    <source>
        <dbReference type="ARBA" id="ARBA00022722"/>
    </source>
</evidence>
<dbReference type="NCBIfam" id="TIGR00593">
    <property type="entry name" value="pola"/>
    <property type="match status" value="1"/>
</dbReference>
<dbReference type="InterPro" id="IPR020046">
    <property type="entry name" value="5-3_exonucl_a-hlix_arch_N"/>
</dbReference>
<dbReference type="GO" id="GO:0008409">
    <property type="term" value="F:5'-3' exonuclease activity"/>
    <property type="evidence" value="ECO:0007669"/>
    <property type="project" value="InterPro"/>
</dbReference>
<reference evidence="16 17" key="1">
    <citation type="journal article" date="2019" name="Int. J. Syst. Evol. Microbiol.">
        <title>Capsulimonas corticalis gen. nov., sp. nov., an aerobic capsulated bacterium, of a novel bacterial order, Capsulimonadales ord. nov., of the class Armatimonadia of the phylum Armatimonadetes.</title>
        <authorList>
            <person name="Li J."/>
            <person name="Kudo C."/>
            <person name="Tonouchi A."/>
        </authorList>
    </citation>
    <scope>NUCLEOTIDE SEQUENCE [LARGE SCALE GENOMIC DNA]</scope>
    <source>
        <strain evidence="16 17">AX-7</strain>
    </source>
</reference>
<dbReference type="CDD" id="cd08637">
    <property type="entry name" value="DNA_pol_A_pol_I_C"/>
    <property type="match status" value="1"/>
</dbReference>
<keyword evidence="8 15" id="KW-0227">DNA damage</keyword>
<evidence type="ECO:0000256" key="4">
    <source>
        <dbReference type="ARBA" id="ARBA00022679"/>
    </source>
</evidence>
<evidence type="ECO:0000256" key="2">
    <source>
        <dbReference type="ARBA" id="ARBA00012417"/>
    </source>
</evidence>
<evidence type="ECO:0000313" key="17">
    <source>
        <dbReference type="Proteomes" id="UP000287394"/>
    </source>
</evidence>
<dbReference type="AlphaFoldDB" id="A0A402D121"/>
<dbReference type="InterPro" id="IPR002421">
    <property type="entry name" value="5-3_exonuclease"/>
</dbReference>
<keyword evidence="7" id="KW-0540">Nuclease</keyword>
<dbReference type="Gene3D" id="3.30.70.370">
    <property type="match status" value="1"/>
</dbReference>
<dbReference type="Pfam" id="PF02739">
    <property type="entry name" value="5_3_exonuc_N"/>
    <property type="match status" value="1"/>
</dbReference>
<dbReference type="FunFam" id="1.10.150.20:FF:000002">
    <property type="entry name" value="DNA polymerase I"/>
    <property type="match status" value="1"/>
</dbReference>
<dbReference type="SMART" id="SM00475">
    <property type="entry name" value="53EXOc"/>
    <property type="match status" value="1"/>
</dbReference>
<evidence type="ECO:0000256" key="11">
    <source>
        <dbReference type="ARBA" id="ARBA00022932"/>
    </source>
</evidence>
<dbReference type="CDD" id="cd06140">
    <property type="entry name" value="DNA_polA_I_Bacillus_like_exo"/>
    <property type="match status" value="1"/>
</dbReference>
<evidence type="ECO:0000256" key="1">
    <source>
        <dbReference type="ARBA" id="ARBA00007705"/>
    </source>
</evidence>
<dbReference type="GO" id="GO:0006261">
    <property type="term" value="P:DNA-templated DNA replication"/>
    <property type="evidence" value="ECO:0007669"/>
    <property type="project" value="UniProtKB-UniRule"/>
</dbReference>